<evidence type="ECO:0000313" key="1">
    <source>
        <dbReference type="EMBL" id="RGV47654.1"/>
    </source>
</evidence>
<gene>
    <name evidence="1" type="ORF">DWW10_23975</name>
</gene>
<dbReference type="Proteomes" id="UP000283850">
    <property type="component" value="Unassembled WGS sequence"/>
</dbReference>
<accession>A0A412XR20</accession>
<protein>
    <submittedName>
        <fullName evidence="1">Uncharacterized protein</fullName>
    </submittedName>
</protein>
<proteinExistence type="predicted"/>
<comment type="caution">
    <text evidence="1">The sequence shown here is derived from an EMBL/GenBank/DDBJ whole genome shotgun (WGS) entry which is preliminary data.</text>
</comment>
<name>A0A412XR20_9BACE</name>
<dbReference type="AlphaFoldDB" id="A0A412XR20"/>
<dbReference type="EMBL" id="QRZF01000029">
    <property type="protein sequence ID" value="RGV47654.1"/>
    <property type="molecule type" value="Genomic_DNA"/>
</dbReference>
<organism evidence="1 2">
    <name type="scientific">Bacteroides intestinalis</name>
    <dbReference type="NCBI Taxonomy" id="329854"/>
    <lineage>
        <taxon>Bacteria</taxon>
        <taxon>Pseudomonadati</taxon>
        <taxon>Bacteroidota</taxon>
        <taxon>Bacteroidia</taxon>
        <taxon>Bacteroidales</taxon>
        <taxon>Bacteroidaceae</taxon>
        <taxon>Bacteroides</taxon>
    </lineage>
</organism>
<reference evidence="1 2" key="1">
    <citation type="submission" date="2018-08" db="EMBL/GenBank/DDBJ databases">
        <title>A genome reference for cultivated species of the human gut microbiota.</title>
        <authorList>
            <person name="Zou Y."/>
            <person name="Xue W."/>
            <person name="Luo G."/>
        </authorList>
    </citation>
    <scope>NUCLEOTIDE SEQUENCE [LARGE SCALE GENOMIC DNA]</scope>
    <source>
        <strain evidence="1 2">AF14-32</strain>
    </source>
</reference>
<sequence>MLIENILITLFLSAKLNGWQYIHISNPAINMTKMNILKKHTFLAIMSIHNIHLYDEPHSVYD</sequence>
<evidence type="ECO:0000313" key="2">
    <source>
        <dbReference type="Proteomes" id="UP000283850"/>
    </source>
</evidence>